<name>A0A5M4AZF9_9BACT</name>
<keyword evidence="3" id="KW-0997">Cell inner membrane</keyword>
<evidence type="ECO:0000313" key="8">
    <source>
        <dbReference type="Proteomes" id="UP000391834"/>
    </source>
</evidence>
<dbReference type="RefSeq" id="WP_025865399.1">
    <property type="nucleotide sequence ID" value="NZ_BLAX01000001.1"/>
</dbReference>
<dbReference type="GO" id="GO:0009247">
    <property type="term" value="P:glycolipid biosynthetic process"/>
    <property type="evidence" value="ECO:0007669"/>
    <property type="project" value="UniProtKB-ARBA"/>
</dbReference>
<dbReference type="Pfam" id="PF03279">
    <property type="entry name" value="Lip_A_acyltrans"/>
    <property type="match status" value="1"/>
</dbReference>
<dbReference type="Proteomes" id="UP000391834">
    <property type="component" value="Unassembled WGS sequence"/>
</dbReference>
<evidence type="ECO:0000256" key="5">
    <source>
        <dbReference type="ARBA" id="ARBA00023136"/>
    </source>
</evidence>
<proteinExistence type="predicted"/>
<dbReference type="InterPro" id="IPR004960">
    <property type="entry name" value="LipA_acyltrans"/>
</dbReference>
<keyword evidence="2" id="KW-1003">Cell membrane</keyword>
<gene>
    <name evidence="7" type="ORF">PbJCM13498_21280</name>
</gene>
<keyword evidence="5" id="KW-0472">Membrane</keyword>
<evidence type="ECO:0000256" key="2">
    <source>
        <dbReference type="ARBA" id="ARBA00022475"/>
    </source>
</evidence>
<comment type="caution">
    <text evidence="7">The sequence shown here is derived from an EMBL/GenBank/DDBJ whole genome shotgun (WGS) entry which is preliminary data.</text>
</comment>
<dbReference type="PANTHER" id="PTHR30606:SF10">
    <property type="entry name" value="PHOSPHATIDYLINOSITOL MANNOSIDE ACYLTRANSFERASE"/>
    <property type="match status" value="1"/>
</dbReference>
<dbReference type="PIRSF" id="PIRSF026649">
    <property type="entry name" value="MsbB"/>
    <property type="match status" value="1"/>
</dbReference>
<dbReference type="CDD" id="cd07984">
    <property type="entry name" value="LPLAT_LABLAT-like"/>
    <property type="match status" value="1"/>
</dbReference>
<comment type="subcellular location">
    <subcellularLocation>
        <location evidence="1">Cell inner membrane</location>
    </subcellularLocation>
</comment>
<dbReference type="GO" id="GO:0016746">
    <property type="term" value="F:acyltransferase activity"/>
    <property type="evidence" value="ECO:0007669"/>
    <property type="project" value="UniProtKB-KW"/>
</dbReference>
<sequence>MDYLLYHILRGFTWLNHFLPLRVHYAFSDFLYFLVYHVFGYRRKVVRTNLANAFPEKTVQERKKIERQFYQHFCDSFIETLYFSQISPARIKKRMKFLNPELANNYLEAGRPVIVSMGHHSNWEWLCSWGLHSDSEFYVVYKTLHNKSIDRFYYKLRSRFNAIPLEKNKTFRQLVNDKNQNKVTAAGFLNDQTPKKNEIQYWTTFLNQDTPILLGTEKIAKKLNAVVLGAHMSKVKRGHYEVTYHLLTDAPNECAPFEITEKHTRFLEQIIKDEPAYWLWSHRRWKHKREPEQSATSVK</sequence>
<evidence type="ECO:0000256" key="4">
    <source>
        <dbReference type="ARBA" id="ARBA00022679"/>
    </source>
</evidence>
<dbReference type="AlphaFoldDB" id="A0A5M4AZF9"/>
<organism evidence="7 8">
    <name type="scientific">Prolixibacter bellariivorans</name>
    <dbReference type="NCBI Taxonomy" id="314319"/>
    <lineage>
        <taxon>Bacteria</taxon>
        <taxon>Pseudomonadati</taxon>
        <taxon>Bacteroidota</taxon>
        <taxon>Bacteroidia</taxon>
        <taxon>Marinilabiliales</taxon>
        <taxon>Prolixibacteraceae</taxon>
        <taxon>Prolixibacter</taxon>
    </lineage>
</organism>
<reference evidence="7 8" key="1">
    <citation type="submission" date="2019-10" db="EMBL/GenBank/DDBJ databases">
        <title>Prolixibacter strains distinguished by the presence of nitrate reductase genes were adept at nitrate-dependent anaerobic corrosion of metallic iron and carbon steel.</title>
        <authorList>
            <person name="Iino T."/>
            <person name="Shono N."/>
            <person name="Ito K."/>
            <person name="Nakamura R."/>
            <person name="Sueoka K."/>
            <person name="Harayama S."/>
            <person name="Ohkuma M."/>
        </authorList>
    </citation>
    <scope>NUCLEOTIDE SEQUENCE [LARGE SCALE GENOMIC DNA]</scope>
    <source>
        <strain evidence="7 8">JCM 13498</strain>
    </source>
</reference>
<evidence type="ECO:0000313" key="7">
    <source>
        <dbReference type="EMBL" id="GET33265.1"/>
    </source>
</evidence>
<evidence type="ECO:0000256" key="6">
    <source>
        <dbReference type="ARBA" id="ARBA00023315"/>
    </source>
</evidence>
<evidence type="ECO:0000256" key="1">
    <source>
        <dbReference type="ARBA" id="ARBA00004533"/>
    </source>
</evidence>
<protein>
    <submittedName>
        <fullName evidence="7">Acetyltransferase</fullName>
    </submittedName>
</protein>
<dbReference type="EMBL" id="BLAX01000001">
    <property type="protein sequence ID" value="GET33265.1"/>
    <property type="molecule type" value="Genomic_DNA"/>
</dbReference>
<keyword evidence="4 7" id="KW-0808">Transferase</keyword>
<dbReference type="PANTHER" id="PTHR30606">
    <property type="entry name" value="LIPID A BIOSYNTHESIS LAUROYL ACYLTRANSFERASE"/>
    <property type="match status" value="1"/>
</dbReference>
<dbReference type="OrthoDB" id="9801955at2"/>
<accession>A0A5M4AZF9</accession>
<keyword evidence="6" id="KW-0012">Acyltransferase</keyword>
<keyword evidence="8" id="KW-1185">Reference proteome</keyword>
<evidence type="ECO:0000256" key="3">
    <source>
        <dbReference type="ARBA" id="ARBA00022519"/>
    </source>
</evidence>
<dbReference type="GO" id="GO:0005886">
    <property type="term" value="C:plasma membrane"/>
    <property type="evidence" value="ECO:0007669"/>
    <property type="project" value="UniProtKB-SubCell"/>
</dbReference>